<proteinExistence type="predicted"/>
<protein>
    <submittedName>
        <fullName evidence="3">Uncharacterized protein</fullName>
    </submittedName>
</protein>
<keyword evidence="4" id="KW-1185">Reference proteome</keyword>
<organism evidence="3 4">
    <name type="scientific">Leucocoprinus birnbaumii</name>
    <dbReference type="NCBI Taxonomy" id="56174"/>
    <lineage>
        <taxon>Eukaryota</taxon>
        <taxon>Fungi</taxon>
        <taxon>Dikarya</taxon>
        <taxon>Basidiomycota</taxon>
        <taxon>Agaricomycotina</taxon>
        <taxon>Agaricomycetes</taxon>
        <taxon>Agaricomycetidae</taxon>
        <taxon>Agaricales</taxon>
        <taxon>Agaricineae</taxon>
        <taxon>Agaricaceae</taxon>
        <taxon>Leucocoprinus</taxon>
    </lineage>
</organism>
<comment type="caution">
    <text evidence="3">The sequence shown here is derived from an EMBL/GenBank/DDBJ whole genome shotgun (WGS) entry which is preliminary data.</text>
</comment>
<feature type="transmembrane region" description="Helical" evidence="2">
    <location>
        <begin position="129"/>
        <end position="150"/>
    </location>
</feature>
<feature type="transmembrane region" description="Helical" evidence="2">
    <location>
        <begin position="96"/>
        <end position="117"/>
    </location>
</feature>
<evidence type="ECO:0000256" key="1">
    <source>
        <dbReference type="SAM" id="MobiDB-lite"/>
    </source>
</evidence>
<name>A0AAD5VSE5_9AGAR</name>
<evidence type="ECO:0000313" key="4">
    <source>
        <dbReference type="Proteomes" id="UP001213000"/>
    </source>
</evidence>
<gene>
    <name evidence="3" type="ORF">NP233_g5663</name>
</gene>
<evidence type="ECO:0000313" key="3">
    <source>
        <dbReference type="EMBL" id="KAJ3568517.1"/>
    </source>
</evidence>
<dbReference type="Proteomes" id="UP001213000">
    <property type="component" value="Unassembled WGS sequence"/>
</dbReference>
<evidence type="ECO:0000256" key="2">
    <source>
        <dbReference type="SAM" id="Phobius"/>
    </source>
</evidence>
<dbReference type="EMBL" id="JANIEX010000341">
    <property type="protein sequence ID" value="KAJ3568517.1"/>
    <property type="molecule type" value="Genomic_DNA"/>
</dbReference>
<accession>A0AAD5VSE5</accession>
<keyword evidence="2" id="KW-0812">Transmembrane</keyword>
<sequence length="352" mass="39116">MDNSTTLPNPDVYLNHLPPDLAVQFENTRNVYLVFLGIAIWDFLIYFLDDVKILIYTPVTVTTICFMSTRVLAVAYMLILVVNQARPIANCSAMEIGMGVICLATLITTSFLFLRRLHAVFFDQRKVRWFFSFMWFGATVVTILGPMGIVAKHIDGTGYCTYEQVHSYSAISEFLLAAFDTTVFLAISYKLICSHVEVRVSDVSTWKAFFTGNLPPISRALLRGCQHYYLIVSVMTIGAGILLYLPTVPAMYRPLLTFINHVIAASMACRVFRNLRKQSIHETHSPDSGGLRGGSDLSNGRRYAGDSGKPALVQESSRESSFPATVDILRMESASSVVLPVSIHDVTGAKIQ</sequence>
<feature type="transmembrane region" description="Helical" evidence="2">
    <location>
        <begin position="31"/>
        <end position="48"/>
    </location>
</feature>
<feature type="transmembrane region" description="Helical" evidence="2">
    <location>
        <begin position="228"/>
        <end position="245"/>
    </location>
</feature>
<dbReference type="AlphaFoldDB" id="A0AAD5VSE5"/>
<feature type="region of interest" description="Disordered" evidence="1">
    <location>
        <begin position="281"/>
        <end position="300"/>
    </location>
</feature>
<keyword evidence="2" id="KW-0472">Membrane</keyword>
<keyword evidence="2" id="KW-1133">Transmembrane helix</keyword>
<feature type="transmembrane region" description="Helical" evidence="2">
    <location>
        <begin position="55"/>
        <end position="76"/>
    </location>
</feature>
<reference evidence="3" key="1">
    <citation type="submission" date="2022-07" db="EMBL/GenBank/DDBJ databases">
        <title>Genome Sequence of Leucocoprinus birnbaumii.</title>
        <authorList>
            <person name="Buettner E."/>
        </authorList>
    </citation>
    <scope>NUCLEOTIDE SEQUENCE</scope>
    <source>
        <strain evidence="3">VT141</strain>
    </source>
</reference>